<keyword evidence="17" id="KW-1185">Reference proteome</keyword>
<dbReference type="InterPro" id="IPR048328">
    <property type="entry name" value="Dyp_perox_C"/>
</dbReference>
<evidence type="ECO:0000256" key="7">
    <source>
        <dbReference type="ARBA" id="ARBA00023004"/>
    </source>
</evidence>
<comment type="function">
    <text evidence="13">Involved in the recovery of exogenous heme iron. Extracts iron from heme while preserving the protoporphyrin ring intact.</text>
</comment>
<dbReference type="PANTHER" id="PTHR30521:SF4">
    <property type="entry name" value="DEFERROCHELATASE"/>
    <property type="match status" value="1"/>
</dbReference>
<proteinExistence type="inferred from homology"/>
<gene>
    <name evidence="16" type="ORF">DWB68_00130</name>
</gene>
<dbReference type="AlphaFoldDB" id="A0A399JHY3"/>
<evidence type="ECO:0000313" key="16">
    <source>
        <dbReference type="EMBL" id="RII43829.1"/>
    </source>
</evidence>
<evidence type="ECO:0000256" key="1">
    <source>
        <dbReference type="ARBA" id="ARBA00004196"/>
    </source>
</evidence>
<evidence type="ECO:0000259" key="15">
    <source>
        <dbReference type="Pfam" id="PF20628"/>
    </source>
</evidence>
<evidence type="ECO:0000256" key="8">
    <source>
        <dbReference type="ARBA" id="ARBA00023239"/>
    </source>
</evidence>
<dbReference type="GO" id="GO:0030313">
    <property type="term" value="C:cell envelope"/>
    <property type="evidence" value="ECO:0007669"/>
    <property type="project" value="UniProtKB-SubCell"/>
</dbReference>
<dbReference type="InterPro" id="IPR006313">
    <property type="entry name" value="EfeB/EfeN"/>
</dbReference>
<evidence type="ECO:0000256" key="12">
    <source>
        <dbReference type="ARBA" id="ARBA00048856"/>
    </source>
</evidence>
<evidence type="ECO:0000256" key="5">
    <source>
        <dbReference type="ARBA" id="ARBA00022729"/>
    </source>
</evidence>
<feature type="domain" description="Dyp-type peroxidase C-terminal" evidence="15">
    <location>
        <begin position="239"/>
        <end position="422"/>
    </location>
</feature>
<keyword evidence="4 13" id="KW-0479">Metal-binding</keyword>
<feature type="domain" description="Dyp-type peroxidase N-terminal" evidence="14">
    <location>
        <begin position="66"/>
        <end position="227"/>
    </location>
</feature>
<keyword evidence="2 13" id="KW-0575">Peroxidase</keyword>
<keyword evidence="6 13" id="KW-0560">Oxidoreductase</keyword>
<reference evidence="16 17" key="1">
    <citation type="submission" date="2018-07" db="EMBL/GenBank/DDBJ databases">
        <title>Arthrobacter sp. nov., isolated from raw cow's milk with high bacterial count.</title>
        <authorList>
            <person name="Hahne J."/>
            <person name="Isele D."/>
            <person name="Lipski A."/>
        </authorList>
    </citation>
    <scope>NUCLEOTIDE SEQUENCE [LARGE SCALE GENOMIC DNA]</scope>
    <source>
        <strain evidence="16 17">JZ R-35</strain>
    </source>
</reference>
<dbReference type="Proteomes" id="UP000265419">
    <property type="component" value="Unassembled WGS sequence"/>
</dbReference>
<dbReference type="GO" id="GO:0005829">
    <property type="term" value="C:cytosol"/>
    <property type="evidence" value="ECO:0007669"/>
    <property type="project" value="TreeGrafter"/>
</dbReference>
<comment type="cofactor">
    <cofactor evidence="13">
        <name>heme b</name>
        <dbReference type="ChEBI" id="CHEBI:60344"/>
    </cofactor>
    <text evidence="13">Binds 1 heme b (iron(II)-protoporphyrin IX) group non-covalently per subunit.</text>
</comment>
<dbReference type="NCBIfam" id="TIGR01412">
    <property type="entry name" value="tat_substr_1"/>
    <property type="match status" value="1"/>
</dbReference>
<evidence type="ECO:0000256" key="10">
    <source>
        <dbReference type="ARBA" id="ARBA00033771"/>
    </source>
</evidence>
<keyword evidence="8" id="KW-0456">Lyase</keyword>
<dbReference type="InterPro" id="IPR048327">
    <property type="entry name" value="Dyp_perox_N"/>
</dbReference>
<dbReference type="GO" id="GO:0033212">
    <property type="term" value="P:iron import into cell"/>
    <property type="evidence" value="ECO:0007669"/>
    <property type="project" value="InterPro"/>
</dbReference>
<evidence type="ECO:0000256" key="13">
    <source>
        <dbReference type="RuleBase" id="RU365017"/>
    </source>
</evidence>
<dbReference type="SUPFAM" id="SSF54909">
    <property type="entry name" value="Dimeric alpha+beta barrel"/>
    <property type="match status" value="1"/>
</dbReference>
<dbReference type="EC" id="1.11.1.-" evidence="13"/>
<dbReference type="Pfam" id="PF04261">
    <property type="entry name" value="Dyp_perox_N"/>
    <property type="match status" value="1"/>
</dbReference>
<dbReference type="PANTHER" id="PTHR30521">
    <property type="entry name" value="DEFERROCHELATASE/PEROXIDASE"/>
    <property type="match status" value="1"/>
</dbReference>
<dbReference type="PROSITE" id="PS51404">
    <property type="entry name" value="DYP_PEROXIDASE"/>
    <property type="match status" value="1"/>
</dbReference>
<evidence type="ECO:0000256" key="2">
    <source>
        <dbReference type="ARBA" id="ARBA00022559"/>
    </source>
</evidence>
<comment type="subcellular location">
    <subcellularLocation>
        <location evidence="1">Cell envelope</location>
    </subcellularLocation>
</comment>
<organism evidence="16 17">
    <name type="scientific">Galactobacter valiniphilus</name>
    <dbReference type="NCBI Taxonomy" id="2676122"/>
    <lineage>
        <taxon>Bacteria</taxon>
        <taxon>Bacillati</taxon>
        <taxon>Actinomycetota</taxon>
        <taxon>Actinomycetes</taxon>
        <taxon>Micrococcales</taxon>
        <taxon>Micrococcaceae</taxon>
        <taxon>Galactobacter</taxon>
    </lineage>
</organism>
<comment type="catalytic activity">
    <reaction evidence="12">
        <text>heme b + 2 H(+) = protoporphyrin IX + Fe(2+)</text>
        <dbReference type="Rhea" id="RHEA:22584"/>
        <dbReference type="ChEBI" id="CHEBI:15378"/>
        <dbReference type="ChEBI" id="CHEBI:29033"/>
        <dbReference type="ChEBI" id="CHEBI:57306"/>
        <dbReference type="ChEBI" id="CHEBI:60344"/>
        <dbReference type="EC" id="4.98.1.1"/>
    </reaction>
    <physiologicalReaction direction="left-to-right" evidence="12">
        <dbReference type="Rhea" id="RHEA:22585"/>
    </physiologicalReaction>
</comment>
<evidence type="ECO:0000256" key="9">
    <source>
        <dbReference type="ARBA" id="ARBA00025737"/>
    </source>
</evidence>
<comment type="caution">
    <text evidence="16">The sequence shown here is derived from an EMBL/GenBank/DDBJ whole genome shotgun (WGS) entry which is preliminary data.</text>
</comment>
<accession>A0A399JHY3</accession>
<dbReference type="InterPro" id="IPR006311">
    <property type="entry name" value="TAT_signal"/>
</dbReference>
<keyword evidence="3 13" id="KW-0349">Heme</keyword>
<dbReference type="GO" id="GO:0004601">
    <property type="term" value="F:peroxidase activity"/>
    <property type="evidence" value="ECO:0007669"/>
    <property type="project" value="UniProtKB-KW"/>
</dbReference>
<dbReference type="PROSITE" id="PS51318">
    <property type="entry name" value="TAT"/>
    <property type="match status" value="1"/>
</dbReference>
<evidence type="ECO:0000256" key="6">
    <source>
        <dbReference type="ARBA" id="ARBA00023002"/>
    </source>
</evidence>
<dbReference type="GO" id="GO:0020037">
    <property type="term" value="F:heme binding"/>
    <property type="evidence" value="ECO:0007669"/>
    <property type="project" value="InterPro"/>
</dbReference>
<keyword evidence="5" id="KW-0732">Signal</keyword>
<evidence type="ECO:0000259" key="14">
    <source>
        <dbReference type="Pfam" id="PF04261"/>
    </source>
</evidence>
<keyword evidence="7 13" id="KW-0408">Iron</keyword>
<dbReference type="EMBL" id="QQXK01000001">
    <property type="protein sequence ID" value="RII43829.1"/>
    <property type="molecule type" value="Genomic_DNA"/>
</dbReference>
<name>A0A399JHY3_9MICC</name>
<dbReference type="GO" id="GO:0046872">
    <property type="term" value="F:metal ion binding"/>
    <property type="evidence" value="ECO:0007669"/>
    <property type="project" value="UniProtKB-KW"/>
</dbReference>
<evidence type="ECO:0000313" key="17">
    <source>
        <dbReference type="Proteomes" id="UP000265419"/>
    </source>
</evidence>
<dbReference type="InterPro" id="IPR011008">
    <property type="entry name" value="Dimeric_a/b-barrel"/>
</dbReference>
<dbReference type="Pfam" id="PF20628">
    <property type="entry name" value="Dyp_perox_C"/>
    <property type="match status" value="1"/>
</dbReference>
<evidence type="ECO:0000256" key="11">
    <source>
        <dbReference type="ARBA" id="ARBA00033775"/>
    </source>
</evidence>
<dbReference type="InterPro" id="IPR006314">
    <property type="entry name" value="Dyp_peroxidase"/>
</dbReference>
<sequence>MEGASPSARAGRVSRRGLLGTLGGGAVGAVLGGVAVGLSRGSEAGAEAVSSAAPANAVVEFMGEHQAGIVTPAQDRMHVAAFDVTTSSLDELIGLMKDFSSAIGYMTRGLPIGGSAGAGGDDLLAPPEDTGEAVGLTAGHLTVTVGFGRSLFVDADGKDRFGLKAKLPEGLIELPHFPGDQLEEARSGGDLVVQACADDPQVAVHAIRNLSRIAFGRASVRWSQIGFGRTASTSKAQATPRNLFGFKDGTANVKAEDTSVVDEHVWISGLEGESAWANGGSFMVARRIRMTIETWDRQNLGEQQLVVGRTKASGAPLSGGEEFTEPDFAKKGANGPLIDTNSHVALSHPTRHGGAQMLRRGYNYTDGTDGLGRLDAGLFFIAFVVDPRTHYVPIQNLISKQDLMQEYVRHTGSGLFVIPPGVNEAGGYLGKRLLEG</sequence>
<protein>
    <recommendedName>
        <fullName evidence="10 13">Deferrochelatase</fullName>
        <ecNumber evidence="13">1.11.1.-</ecNumber>
    </recommendedName>
    <alternativeName>
        <fullName evidence="11 13">Peroxidase EfeB</fullName>
    </alternativeName>
</protein>
<dbReference type="NCBIfam" id="TIGR01413">
    <property type="entry name" value="Dyp_perox_fam"/>
    <property type="match status" value="1"/>
</dbReference>
<comment type="similarity">
    <text evidence="9 13">Belongs to the DyP-type peroxidase family.</text>
</comment>
<evidence type="ECO:0000256" key="3">
    <source>
        <dbReference type="ARBA" id="ARBA00022617"/>
    </source>
</evidence>
<evidence type="ECO:0000256" key="4">
    <source>
        <dbReference type="ARBA" id="ARBA00022723"/>
    </source>
</evidence>
<dbReference type="GO" id="GO:0004325">
    <property type="term" value="F:ferrochelatase activity"/>
    <property type="evidence" value="ECO:0007669"/>
    <property type="project" value="UniProtKB-EC"/>
</dbReference>